<dbReference type="PANTHER" id="PTHR33317:SF4">
    <property type="entry name" value="POLYNUCLEOTIDYL TRANSFERASE, RIBONUCLEASE H-LIKE SUPERFAMILY PROTEIN"/>
    <property type="match status" value="1"/>
</dbReference>
<evidence type="ECO:0000259" key="6">
    <source>
        <dbReference type="SMART" id="SM00732"/>
    </source>
</evidence>
<comment type="similarity">
    <text evidence="5">Belongs to the YqgF HJR family.</text>
</comment>
<dbReference type="GO" id="GO:0000967">
    <property type="term" value="P:rRNA 5'-end processing"/>
    <property type="evidence" value="ECO:0007669"/>
    <property type="project" value="UniProtKB-UniRule"/>
</dbReference>
<evidence type="ECO:0000256" key="4">
    <source>
        <dbReference type="ARBA" id="ARBA00022801"/>
    </source>
</evidence>
<organism evidence="7 8">
    <name type="scientific">Candidatus Sungiibacteriota bacterium</name>
    <dbReference type="NCBI Taxonomy" id="2750080"/>
    <lineage>
        <taxon>Bacteria</taxon>
        <taxon>Candidatus Sungiibacteriota</taxon>
    </lineage>
</organism>
<keyword evidence="4 5" id="KW-0378">Hydrolase</keyword>
<keyword evidence="1 5" id="KW-0963">Cytoplasm</keyword>
<evidence type="ECO:0000313" key="7">
    <source>
        <dbReference type="EMBL" id="MBI4132557.1"/>
    </source>
</evidence>
<dbReference type="EC" id="3.1.-.-" evidence="5"/>
<comment type="caution">
    <text evidence="7">The sequence shown here is derived from an EMBL/GenBank/DDBJ whole genome shotgun (WGS) entry which is preliminary data.</text>
</comment>
<accession>A0A932YW54</accession>
<dbReference type="InterPro" id="IPR012337">
    <property type="entry name" value="RNaseH-like_sf"/>
</dbReference>
<evidence type="ECO:0000256" key="3">
    <source>
        <dbReference type="ARBA" id="ARBA00022722"/>
    </source>
</evidence>
<sequence>MRYLGIDYGKKRIGLAISDPEGQLAFPYGRVRDMAGVVKIVEKEGIGKIVIGVPTLWHGGQSVQIKTVERFAAALRHAVRLGIEFENEMFTSKIAERSSPKDKADAAAAALILQSYLDRQRK</sequence>
<dbReference type="InterPro" id="IPR005227">
    <property type="entry name" value="YqgF"/>
</dbReference>
<dbReference type="SMART" id="SM00732">
    <property type="entry name" value="YqgFc"/>
    <property type="match status" value="1"/>
</dbReference>
<dbReference type="GO" id="GO:0016788">
    <property type="term" value="F:hydrolase activity, acting on ester bonds"/>
    <property type="evidence" value="ECO:0007669"/>
    <property type="project" value="UniProtKB-UniRule"/>
</dbReference>
<keyword evidence="3 5" id="KW-0540">Nuclease</keyword>
<dbReference type="PANTHER" id="PTHR33317">
    <property type="entry name" value="POLYNUCLEOTIDYL TRANSFERASE, RIBONUCLEASE H-LIKE SUPERFAMILY PROTEIN"/>
    <property type="match status" value="1"/>
</dbReference>
<dbReference type="GO" id="GO:0004518">
    <property type="term" value="F:nuclease activity"/>
    <property type="evidence" value="ECO:0007669"/>
    <property type="project" value="UniProtKB-KW"/>
</dbReference>
<comment type="function">
    <text evidence="5">Could be a nuclease involved in processing of the 5'-end of pre-16S rRNA.</text>
</comment>
<name>A0A932YW54_9BACT</name>
<dbReference type="Pfam" id="PF03652">
    <property type="entry name" value="RuvX"/>
    <property type="match status" value="1"/>
</dbReference>
<evidence type="ECO:0000313" key="8">
    <source>
        <dbReference type="Proteomes" id="UP000756703"/>
    </source>
</evidence>
<comment type="subcellular location">
    <subcellularLocation>
        <location evidence="5">Cytoplasm</location>
    </subcellularLocation>
</comment>
<dbReference type="NCBIfam" id="TIGR00250">
    <property type="entry name" value="RNAse_H_YqgF"/>
    <property type="match status" value="1"/>
</dbReference>
<dbReference type="EMBL" id="JACQMI010000003">
    <property type="protein sequence ID" value="MBI4132557.1"/>
    <property type="molecule type" value="Genomic_DNA"/>
</dbReference>
<dbReference type="HAMAP" id="MF_00651">
    <property type="entry name" value="Nuclease_YqgF"/>
    <property type="match status" value="1"/>
</dbReference>
<gene>
    <name evidence="7" type="primary">ruvX</name>
    <name evidence="7" type="ORF">HY473_00450</name>
</gene>
<dbReference type="AlphaFoldDB" id="A0A932YW54"/>
<proteinExistence type="inferred from homology"/>
<evidence type="ECO:0000256" key="1">
    <source>
        <dbReference type="ARBA" id="ARBA00022490"/>
    </source>
</evidence>
<protein>
    <recommendedName>
        <fullName evidence="5">Putative pre-16S rRNA nuclease</fullName>
        <ecNumber evidence="5">3.1.-.-</ecNumber>
    </recommendedName>
</protein>
<dbReference type="SUPFAM" id="SSF53098">
    <property type="entry name" value="Ribonuclease H-like"/>
    <property type="match status" value="1"/>
</dbReference>
<dbReference type="CDD" id="cd16964">
    <property type="entry name" value="YqgF"/>
    <property type="match status" value="1"/>
</dbReference>
<dbReference type="InterPro" id="IPR037027">
    <property type="entry name" value="YqgF/RNaseH-like_dom_sf"/>
</dbReference>
<dbReference type="Proteomes" id="UP000756703">
    <property type="component" value="Unassembled WGS sequence"/>
</dbReference>
<dbReference type="GO" id="GO:0005829">
    <property type="term" value="C:cytosol"/>
    <property type="evidence" value="ECO:0007669"/>
    <property type="project" value="TreeGrafter"/>
</dbReference>
<keyword evidence="2 5" id="KW-0690">Ribosome biogenesis</keyword>
<feature type="domain" description="YqgF/RNase H-like" evidence="6">
    <location>
        <begin position="1"/>
        <end position="95"/>
    </location>
</feature>
<dbReference type="Gene3D" id="3.30.420.140">
    <property type="entry name" value="YqgF/RNase H-like domain"/>
    <property type="match status" value="1"/>
</dbReference>
<dbReference type="InterPro" id="IPR006641">
    <property type="entry name" value="YqgF/RNaseH-like_dom"/>
</dbReference>
<evidence type="ECO:0000256" key="2">
    <source>
        <dbReference type="ARBA" id="ARBA00022517"/>
    </source>
</evidence>
<reference evidence="7" key="1">
    <citation type="submission" date="2020-07" db="EMBL/GenBank/DDBJ databases">
        <title>Huge and variable diversity of episymbiotic CPR bacteria and DPANN archaea in groundwater ecosystems.</title>
        <authorList>
            <person name="He C.Y."/>
            <person name="Keren R."/>
            <person name="Whittaker M."/>
            <person name="Farag I.F."/>
            <person name="Doudna J."/>
            <person name="Cate J.H.D."/>
            <person name="Banfield J.F."/>
        </authorList>
    </citation>
    <scope>NUCLEOTIDE SEQUENCE</scope>
    <source>
        <strain evidence="7">NC_groundwater_1225_Ag_S-0.1um_56_177</strain>
    </source>
</reference>
<evidence type="ECO:0000256" key="5">
    <source>
        <dbReference type="HAMAP-Rule" id="MF_00651"/>
    </source>
</evidence>